<dbReference type="InterPro" id="IPR050628">
    <property type="entry name" value="SNF2_RAD54_helicase_TF"/>
</dbReference>
<evidence type="ECO:0000256" key="1">
    <source>
        <dbReference type="ARBA" id="ARBA00022723"/>
    </source>
</evidence>
<feature type="region of interest" description="Disordered" evidence="9">
    <location>
        <begin position="294"/>
        <end position="348"/>
    </location>
</feature>
<evidence type="ECO:0000256" key="2">
    <source>
        <dbReference type="ARBA" id="ARBA00022741"/>
    </source>
</evidence>
<dbReference type="Proteomes" id="UP000002630">
    <property type="component" value="Unassembled WGS sequence"/>
</dbReference>
<accession>D7G7X0</accession>
<reference evidence="12 13" key="1">
    <citation type="journal article" date="2010" name="Nature">
        <title>The Ectocarpus genome and the independent evolution of multicellularity in brown algae.</title>
        <authorList>
            <person name="Cock J.M."/>
            <person name="Sterck L."/>
            <person name="Rouze P."/>
            <person name="Scornet D."/>
            <person name="Allen A.E."/>
            <person name="Amoutzias G."/>
            <person name="Anthouard V."/>
            <person name="Artiguenave F."/>
            <person name="Aury J.M."/>
            <person name="Badger J.H."/>
            <person name="Beszteri B."/>
            <person name="Billiau K."/>
            <person name="Bonnet E."/>
            <person name="Bothwell J.H."/>
            <person name="Bowler C."/>
            <person name="Boyen C."/>
            <person name="Brownlee C."/>
            <person name="Carrano C.J."/>
            <person name="Charrier B."/>
            <person name="Cho G.Y."/>
            <person name="Coelho S.M."/>
            <person name="Collen J."/>
            <person name="Corre E."/>
            <person name="Da Silva C."/>
            <person name="Delage L."/>
            <person name="Delaroque N."/>
            <person name="Dittami S.M."/>
            <person name="Doulbeau S."/>
            <person name="Elias M."/>
            <person name="Farnham G."/>
            <person name="Gachon C.M."/>
            <person name="Gschloessl B."/>
            <person name="Heesch S."/>
            <person name="Jabbari K."/>
            <person name="Jubin C."/>
            <person name="Kawai H."/>
            <person name="Kimura K."/>
            <person name="Kloareg B."/>
            <person name="Kupper F.C."/>
            <person name="Lang D."/>
            <person name="Le Bail A."/>
            <person name="Leblanc C."/>
            <person name="Lerouge P."/>
            <person name="Lohr M."/>
            <person name="Lopez P.J."/>
            <person name="Martens C."/>
            <person name="Maumus F."/>
            <person name="Michel G."/>
            <person name="Miranda-Saavedra D."/>
            <person name="Morales J."/>
            <person name="Moreau H."/>
            <person name="Motomura T."/>
            <person name="Nagasato C."/>
            <person name="Napoli C.A."/>
            <person name="Nelson D.R."/>
            <person name="Nyvall-Collen P."/>
            <person name="Peters A.F."/>
            <person name="Pommier C."/>
            <person name="Potin P."/>
            <person name="Poulain J."/>
            <person name="Quesneville H."/>
            <person name="Read B."/>
            <person name="Rensing S.A."/>
            <person name="Ritter A."/>
            <person name="Rousvoal S."/>
            <person name="Samanta M."/>
            <person name="Samson G."/>
            <person name="Schroeder D.C."/>
            <person name="Segurens B."/>
            <person name="Strittmatter M."/>
            <person name="Tonon T."/>
            <person name="Tregear J.W."/>
            <person name="Valentin K."/>
            <person name="von Dassow P."/>
            <person name="Yamagishi T."/>
            <person name="Van de Peer Y."/>
            <person name="Wincker P."/>
        </authorList>
    </citation>
    <scope>NUCLEOTIDE SEQUENCE [LARGE SCALE GENOMIC DNA]</scope>
    <source>
        <strain evidence="13">Ec32 / CCAP1310/4</strain>
    </source>
</reference>
<evidence type="ECO:0000256" key="6">
    <source>
        <dbReference type="ARBA" id="ARBA00022833"/>
    </source>
</evidence>
<feature type="region of interest" description="Disordered" evidence="9">
    <location>
        <begin position="133"/>
        <end position="239"/>
    </location>
</feature>
<dbReference type="InterPro" id="IPR017907">
    <property type="entry name" value="Znf_RING_CS"/>
</dbReference>
<organism evidence="12 13">
    <name type="scientific">Ectocarpus siliculosus</name>
    <name type="common">Brown alga</name>
    <name type="synonym">Conferva siliculosa</name>
    <dbReference type="NCBI Taxonomy" id="2880"/>
    <lineage>
        <taxon>Eukaryota</taxon>
        <taxon>Sar</taxon>
        <taxon>Stramenopiles</taxon>
        <taxon>Ochrophyta</taxon>
        <taxon>PX clade</taxon>
        <taxon>Phaeophyceae</taxon>
        <taxon>Ectocarpales</taxon>
        <taxon>Ectocarpaceae</taxon>
        <taxon>Ectocarpus</taxon>
    </lineage>
</organism>
<dbReference type="PROSITE" id="PS00518">
    <property type="entry name" value="ZF_RING_1"/>
    <property type="match status" value="1"/>
</dbReference>
<dbReference type="InParanoid" id="D7G7X0"/>
<dbReference type="InterPro" id="IPR049730">
    <property type="entry name" value="SNF2/RAD54-like_C"/>
</dbReference>
<dbReference type="PANTHER" id="PTHR45626">
    <property type="entry name" value="TRANSCRIPTION TERMINATION FACTOR 2-RELATED"/>
    <property type="match status" value="1"/>
</dbReference>
<dbReference type="Gene3D" id="3.40.50.300">
    <property type="entry name" value="P-loop containing nucleotide triphosphate hydrolases"/>
    <property type="match status" value="1"/>
</dbReference>
<evidence type="ECO:0000256" key="9">
    <source>
        <dbReference type="SAM" id="MobiDB-lite"/>
    </source>
</evidence>
<dbReference type="PANTHER" id="PTHR45626:SF12">
    <property type="entry name" value="DNA REPAIR PROTEIN RAD16"/>
    <property type="match status" value="1"/>
</dbReference>
<dbReference type="EMBL" id="FN649760">
    <property type="protein sequence ID" value="CBJ34003.1"/>
    <property type="molecule type" value="Genomic_DNA"/>
</dbReference>
<feature type="compositionally biased region" description="Low complexity" evidence="9">
    <location>
        <begin position="178"/>
        <end position="196"/>
    </location>
</feature>
<keyword evidence="6" id="KW-0862">Zinc</keyword>
<dbReference type="InterPro" id="IPR001841">
    <property type="entry name" value="Znf_RING"/>
</dbReference>
<evidence type="ECO:0000256" key="8">
    <source>
        <dbReference type="PROSITE-ProRule" id="PRU00175"/>
    </source>
</evidence>
<dbReference type="Pfam" id="PF00271">
    <property type="entry name" value="Helicase_C"/>
    <property type="match status" value="1"/>
</dbReference>
<feature type="domain" description="RING-type" evidence="10">
    <location>
        <begin position="246"/>
        <end position="287"/>
    </location>
</feature>
<evidence type="ECO:0000256" key="5">
    <source>
        <dbReference type="ARBA" id="ARBA00022806"/>
    </source>
</evidence>
<keyword evidence="1" id="KW-0479">Metal-binding</keyword>
<feature type="region of interest" description="Disordered" evidence="9">
    <location>
        <begin position="360"/>
        <end position="382"/>
    </location>
</feature>
<dbReference type="CDD" id="cd18793">
    <property type="entry name" value="SF2_C_SNF"/>
    <property type="match status" value="1"/>
</dbReference>
<dbReference type="InterPro" id="IPR018957">
    <property type="entry name" value="Znf_C3HC4_RING-type"/>
</dbReference>
<dbReference type="OrthoDB" id="448448at2759"/>
<evidence type="ECO:0000259" key="11">
    <source>
        <dbReference type="PROSITE" id="PS51194"/>
    </source>
</evidence>
<dbReference type="GO" id="GO:0004386">
    <property type="term" value="F:helicase activity"/>
    <property type="evidence" value="ECO:0007669"/>
    <property type="project" value="UniProtKB-KW"/>
</dbReference>
<dbReference type="SUPFAM" id="SSF57850">
    <property type="entry name" value="RING/U-box"/>
    <property type="match status" value="1"/>
</dbReference>
<keyword evidence="3 8" id="KW-0863">Zinc-finger</keyword>
<dbReference type="GO" id="GO:0016787">
    <property type="term" value="F:hydrolase activity"/>
    <property type="evidence" value="ECO:0007669"/>
    <property type="project" value="UniProtKB-KW"/>
</dbReference>
<keyword evidence="13" id="KW-1185">Reference proteome</keyword>
<dbReference type="InterPro" id="IPR013083">
    <property type="entry name" value="Znf_RING/FYVE/PHD"/>
</dbReference>
<dbReference type="InterPro" id="IPR027417">
    <property type="entry name" value="P-loop_NTPase"/>
</dbReference>
<evidence type="ECO:0000256" key="3">
    <source>
        <dbReference type="ARBA" id="ARBA00022771"/>
    </source>
</evidence>
<protein>
    <submittedName>
        <fullName evidence="12">Uncharacterized protein</fullName>
    </submittedName>
</protein>
<dbReference type="SUPFAM" id="SSF52540">
    <property type="entry name" value="P-loop containing nucleoside triphosphate hydrolases"/>
    <property type="match status" value="1"/>
</dbReference>
<dbReference type="GO" id="GO:0008270">
    <property type="term" value="F:zinc ion binding"/>
    <property type="evidence" value="ECO:0007669"/>
    <property type="project" value="UniProtKB-KW"/>
</dbReference>
<feature type="compositionally biased region" description="Low complexity" evidence="9">
    <location>
        <begin position="153"/>
        <end position="170"/>
    </location>
</feature>
<evidence type="ECO:0000313" key="12">
    <source>
        <dbReference type="EMBL" id="CBJ34003.1"/>
    </source>
</evidence>
<dbReference type="GO" id="GO:0006289">
    <property type="term" value="P:nucleotide-excision repair"/>
    <property type="evidence" value="ECO:0007669"/>
    <property type="project" value="TreeGrafter"/>
</dbReference>
<evidence type="ECO:0000256" key="7">
    <source>
        <dbReference type="ARBA" id="ARBA00022840"/>
    </source>
</evidence>
<dbReference type="PROSITE" id="PS51194">
    <property type="entry name" value="HELICASE_CTER"/>
    <property type="match status" value="1"/>
</dbReference>
<proteinExistence type="predicted"/>
<dbReference type="Gene3D" id="3.30.40.10">
    <property type="entry name" value="Zinc/RING finger domain, C3HC4 (zinc finger)"/>
    <property type="match status" value="1"/>
</dbReference>
<feature type="domain" description="Helicase C-terminal" evidence="11">
    <location>
        <begin position="403"/>
        <end position="568"/>
    </location>
</feature>
<dbReference type="GO" id="GO:0005524">
    <property type="term" value="F:ATP binding"/>
    <property type="evidence" value="ECO:0007669"/>
    <property type="project" value="UniProtKB-KW"/>
</dbReference>
<feature type="compositionally biased region" description="Gly residues" evidence="9">
    <location>
        <begin position="315"/>
        <end position="346"/>
    </location>
</feature>
<dbReference type="GO" id="GO:0008094">
    <property type="term" value="F:ATP-dependent activity, acting on DNA"/>
    <property type="evidence" value="ECO:0007669"/>
    <property type="project" value="TreeGrafter"/>
</dbReference>
<dbReference type="AlphaFoldDB" id="D7G7X0"/>
<keyword evidence="4" id="KW-0378">Hydrolase</keyword>
<dbReference type="InterPro" id="IPR001650">
    <property type="entry name" value="Helicase_C-like"/>
</dbReference>
<evidence type="ECO:0000256" key="4">
    <source>
        <dbReference type="ARBA" id="ARBA00022801"/>
    </source>
</evidence>
<evidence type="ECO:0000259" key="10">
    <source>
        <dbReference type="PROSITE" id="PS50089"/>
    </source>
</evidence>
<evidence type="ECO:0000313" key="13">
    <source>
        <dbReference type="Proteomes" id="UP000002630"/>
    </source>
</evidence>
<keyword evidence="5" id="KW-0347">Helicase</keyword>
<dbReference type="eggNOG" id="KOG1002">
    <property type="taxonomic scope" value="Eukaryota"/>
</dbReference>
<dbReference type="SMART" id="SM00184">
    <property type="entry name" value="RING"/>
    <property type="match status" value="1"/>
</dbReference>
<dbReference type="PROSITE" id="PS50089">
    <property type="entry name" value="ZF_RING_2"/>
    <property type="match status" value="1"/>
</dbReference>
<dbReference type="Pfam" id="PF00097">
    <property type="entry name" value="zf-C3HC4"/>
    <property type="match status" value="1"/>
</dbReference>
<dbReference type="SMART" id="SM00490">
    <property type="entry name" value="HELICc"/>
    <property type="match status" value="1"/>
</dbReference>
<feature type="compositionally biased region" description="Gly residues" evidence="9">
    <location>
        <begin position="212"/>
        <end position="230"/>
    </location>
</feature>
<keyword evidence="2" id="KW-0547">Nucleotide-binding</keyword>
<name>D7G7X0_ECTSI</name>
<keyword evidence="7" id="KW-0067">ATP-binding</keyword>
<dbReference type="GO" id="GO:0005634">
    <property type="term" value="C:nucleus"/>
    <property type="evidence" value="ECO:0007669"/>
    <property type="project" value="TreeGrafter"/>
</dbReference>
<sequence length="573" mass="61529">MLFCRTQRLPPDSTYSWHIRTGYVGEGKKAFLRLKREVLDMILLRRTKSNRSNDICLPPRIVRVRQHRLDEREEDFYQALYTQSQAQFDTYVGSGTILNNYAHIFDILIRLRQAVDHPYLVIYSATKREGMTPAMNSAAGQNPTPAPAPPAETTPRGSQSRTSRSSTAQANGAATPNGGRSSRSSSSRTATAGTRADNLGDTSSDSESSDAEGGGKAAGAQNGAGAGGRAGAQEYDSDEEEESDLCGICREPAERLVSSSCGHSFCRTCVQELIDAAPGDVECPTCSQPLTVDLSGGSPGAEGDDDDQEAAQRSSGGGRGRGRGRGGAAARGRSRSGGGGGGGGGAAKSRVAGAMAALEASMKKKKTQTMKPAASGGGGVKRSVTKHSVINRIDLNKFQSSTKMEALMEEVHLMMERDPAAKAIVFSQFVNMLDLIEFRMHKGQVGCRKLSGHLSVDKREEVLQAFQTDPGVKVLLISLKAGGVALNLTVANHIFLMDPWWNPAAEMQAIDRTHRLGQFKPIYATRFIIEDTVEERIIKLQEKKQLVFDSTVGGDAASTGKLTVDDLRFLFAH</sequence>
<gene>
    <name evidence="12" type="ORF">Esi_0850_0001</name>
</gene>
<dbReference type="STRING" id="2880.D7G7X0"/>